<dbReference type="Pfam" id="PF01694">
    <property type="entry name" value="Rhomboid"/>
    <property type="match status" value="1"/>
</dbReference>
<feature type="transmembrane region" description="Helical" evidence="5">
    <location>
        <begin position="75"/>
        <end position="91"/>
    </location>
</feature>
<reference evidence="7 8" key="1">
    <citation type="submission" date="2019-07" db="EMBL/GenBank/DDBJ databases">
        <title>Whole genome shotgun sequence of Vibrio sagamiensis NBRC 104589.</title>
        <authorList>
            <person name="Hosoyama A."/>
            <person name="Uohara A."/>
            <person name="Ohji S."/>
            <person name="Ichikawa N."/>
        </authorList>
    </citation>
    <scope>NUCLEOTIDE SEQUENCE [LARGE SCALE GENOMIC DNA]</scope>
    <source>
        <strain evidence="7 8">NBRC 104589</strain>
    </source>
</reference>
<proteinExistence type="predicted"/>
<comment type="subcellular location">
    <subcellularLocation>
        <location evidence="1">Membrane</location>
        <topology evidence="1">Multi-pass membrane protein</topology>
    </subcellularLocation>
</comment>
<keyword evidence="3 5" id="KW-1133">Transmembrane helix</keyword>
<dbReference type="Proteomes" id="UP000321922">
    <property type="component" value="Unassembled WGS sequence"/>
</dbReference>
<evidence type="ECO:0000256" key="1">
    <source>
        <dbReference type="ARBA" id="ARBA00004141"/>
    </source>
</evidence>
<dbReference type="InterPro" id="IPR050925">
    <property type="entry name" value="Rhomboid_protease_S54"/>
</dbReference>
<gene>
    <name evidence="7" type="ORF">VSA01S_09170</name>
</gene>
<accession>A0A511QBY4</accession>
<dbReference type="InterPro" id="IPR023826">
    <property type="entry name" value="Rhom-like_SP_proteobac"/>
</dbReference>
<dbReference type="PANTHER" id="PTHR43731">
    <property type="entry name" value="RHOMBOID PROTEASE"/>
    <property type="match status" value="1"/>
</dbReference>
<evidence type="ECO:0000313" key="8">
    <source>
        <dbReference type="Proteomes" id="UP000321922"/>
    </source>
</evidence>
<dbReference type="OrthoDB" id="196054at2"/>
<feature type="domain" description="Peptidase S54 rhomboid" evidence="6">
    <location>
        <begin position="36"/>
        <end position="173"/>
    </location>
</feature>
<keyword evidence="2 5" id="KW-0812">Transmembrane</keyword>
<dbReference type="InterPro" id="IPR022764">
    <property type="entry name" value="Peptidase_S54_rhomboid_dom"/>
</dbReference>
<dbReference type="InterPro" id="IPR035952">
    <property type="entry name" value="Rhomboid-like_sf"/>
</dbReference>
<dbReference type="GO" id="GO:0016020">
    <property type="term" value="C:membrane"/>
    <property type="evidence" value="ECO:0007669"/>
    <property type="project" value="UniProtKB-SubCell"/>
</dbReference>
<evidence type="ECO:0000256" key="4">
    <source>
        <dbReference type="ARBA" id="ARBA00023136"/>
    </source>
</evidence>
<keyword evidence="8" id="KW-1185">Reference proteome</keyword>
<evidence type="ECO:0000259" key="6">
    <source>
        <dbReference type="Pfam" id="PF01694"/>
    </source>
</evidence>
<evidence type="ECO:0000256" key="3">
    <source>
        <dbReference type="ARBA" id="ARBA00022989"/>
    </source>
</evidence>
<dbReference type="RefSeq" id="WP_039979218.1">
    <property type="nucleotide sequence ID" value="NZ_BAOJ01000014.1"/>
</dbReference>
<keyword evidence="4 5" id="KW-0472">Membrane</keyword>
<name>A0A511QBY4_9VIBR</name>
<dbReference type="PANTHER" id="PTHR43731:SF16">
    <property type="entry name" value="RHOMBOSORTASE"/>
    <property type="match status" value="1"/>
</dbReference>
<dbReference type="NCBIfam" id="TIGR03902">
    <property type="entry name" value="rhom_GG_sort"/>
    <property type="match status" value="1"/>
</dbReference>
<dbReference type="AlphaFoldDB" id="A0A511QBY4"/>
<evidence type="ECO:0000313" key="7">
    <source>
        <dbReference type="EMBL" id="GEM74805.1"/>
    </source>
</evidence>
<sequence length="183" mass="20295">MSLYIVLSLLSVICLILQFEPMTSWSEWHLDHIHHGEWWRIVTGNLTHTNLAHLAVNIAALWVIAFFFRPTSRNFTIAFITLCAIVGFFNLFTTLSIYVGLSGVLHGLFGYWALKEVFAGRKSSIFLVGALIAKVAWEQCFGPSVSTTELISADVAIEAHLSGAMGGLGMALLEKVTRRHIFG</sequence>
<feature type="transmembrane region" description="Helical" evidence="5">
    <location>
        <begin position="50"/>
        <end position="68"/>
    </location>
</feature>
<evidence type="ECO:0000256" key="5">
    <source>
        <dbReference type="SAM" id="Phobius"/>
    </source>
</evidence>
<comment type="caution">
    <text evidence="7">The sequence shown here is derived from an EMBL/GenBank/DDBJ whole genome shotgun (WGS) entry which is preliminary data.</text>
</comment>
<evidence type="ECO:0000256" key="2">
    <source>
        <dbReference type="ARBA" id="ARBA00022692"/>
    </source>
</evidence>
<organism evidence="7 8">
    <name type="scientific">Vibrio sagamiensis NBRC 104589</name>
    <dbReference type="NCBI Taxonomy" id="1219064"/>
    <lineage>
        <taxon>Bacteria</taxon>
        <taxon>Pseudomonadati</taxon>
        <taxon>Pseudomonadota</taxon>
        <taxon>Gammaproteobacteria</taxon>
        <taxon>Vibrionales</taxon>
        <taxon>Vibrionaceae</taxon>
        <taxon>Vibrio</taxon>
    </lineage>
</organism>
<protein>
    <submittedName>
        <fullName evidence="7">Rhombosortase</fullName>
    </submittedName>
</protein>
<dbReference type="Gene3D" id="1.20.1540.10">
    <property type="entry name" value="Rhomboid-like"/>
    <property type="match status" value="1"/>
</dbReference>
<dbReference type="SUPFAM" id="SSF144091">
    <property type="entry name" value="Rhomboid-like"/>
    <property type="match status" value="1"/>
</dbReference>
<dbReference type="EMBL" id="BJXJ01000006">
    <property type="protein sequence ID" value="GEM74805.1"/>
    <property type="molecule type" value="Genomic_DNA"/>
</dbReference>
<dbReference type="GO" id="GO:0004252">
    <property type="term" value="F:serine-type endopeptidase activity"/>
    <property type="evidence" value="ECO:0007669"/>
    <property type="project" value="InterPro"/>
</dbReference>